<evidence type="ECO:0000313" key="4">
    <source>
        <dbReference type="Proteomes" id="UP001054252"/>
    </source>
</evidence>
<dbReference type="InterPro" id="IPR050951">
    <property type="entry name" value="Retrovirus_Pol_polyprotein"/>
</dbReference>
<protein>
    <recommendedName>
        <fullName evidence="2">Integrase catalytic domain-containing protein</fullName>
    </recommendedName>
</protein>
<dbReference type="PANTHER" id="PTHR37984">
    <property type="entry name" value="PROTEIN CBG26694"/>
    <property type="match status" value="1"/>
</dbReference>
<accession>A0AAV5JKC0</accession>
<evidence type="ECO:0000259" key="2">
    <source>
        <dbReference type="PROSITE" id="PS50994"/>
    </source>
</evidence>
<dbReference type="PANTHER" id="PTHR37984:SF5">
    <property type="entry name" value="PROTEIN NYNRIN-LIKE"/>
    <property type="match status" value="1"/>
</dbReference>
<gene>
    <name evidence="3" type="ORF">SLEP1_g25976</name>
</gene>
<name>A0AAV5JKC0_9ROSI</name>
<comment type="caution">
    <text evidence="3">The sequence shown here is derived from an EMBL/GenBank/DDBJ whole genome shotgun (WGS) entry which is preliminary data.</text>
</comment>
<dbReference type="GO" id="GO:0003676">
    <property type="term" value="F:nucleic acid binding"/>
    <property type="evidence" value="ECO:0007669"/>
    <property type="project" value="InterPro"/>
</dbReference>
<dbReference type="SUPFAM" id="SSF53098">
    <property type="entry name" value="Ribonuclease H-like"/>
    <property type="match status" value="1"/>
</dbReference>
<dbReference type="PROSITE" id="PS50994">
    <property type="entry name" value="INTEGRASE"/>
    <property type="match status" value="1"/>
</dbReference>
<dbReference type="Gene3D" id="3.30.70.270">
    <property type="match status" value="1"/>
</dbReference>
<sequence length="1051" mass="119808">MSANNSSFVAWEEDIICPDRGSRVVHFYLKDATGNLVLAVIGTERSIRHMMHVVTGEFSQTYGSQVMKWRARGEVVEWLQSFISRPSLGQSSLLYHSARPELSVLPQYHSCTVITMRTLALDHQSSPNPPATRDLLRQNMPRSFNAVALLRQVTSTKDACPGFTGQFCEKTTTKEVLKVSCIYIGAVCGKLSKKPSPKTKMVHTCMTQHGSTPQVKEEASVQMLIPYLKTCRLWLPNISRFNDDMLEISSFDEAVGIVAMIQGLNHDWLQDNLIKHTPTTFDEVNERSLKFIKAEEYVLSKPPPPKEAKTSMWKEERRNELQTVEAVPTDLYWVVTPHNDPLVTSVILNNCEVQRVLVDTGSAPDIMYYHCFESLELDPALLQKYDEPIYRFNNQLVPMEGVLRFNIHPDQDPSYHIQSHLYMKFPTLMRIETLKGNQEVARHCYLTSVTKSRRDKEIAQPPKPTQPEVPSAQQIMGVELPDNRPGDEPRATLVEEVEEVHIDNNDPSKKTQIGTRLTPKEKEELMSFLKANKDVFAWISADMPGIPTSVAVHKLSTSPLKKPIAQKRRLFGGERLKAIREEVQNLLQDGFVRRVDYCEWITNLVLVKKSNGNIDKLVEATSGNERMSLLDAYSGYHQVHMAQEDEVKISFYAGDEIYCYIGRDLEVSIDDIVVKSLKEENHLADLAETFDNLKKYSMRLNPAKCVFGVESDKFLGFMVSRKGIEVNPKKIKAIREMKLPKSIKDIQHLIGEVAALHRFISKCTDKCLSFFRVLRSVAYLQSVEVLRVENGQADFLSRLCNGNSRGARSVYIEILNELSFQKNKVMEINTNLETPSSTDPIKTYLRDGTVPSDKQEEIRLQRKASQYTLIDDVLYRRSYSLPLLRCLMSYEAEYALREQDAKLFVQKYQKCQFFAHLTHQPTEELTNMVAPWPFAQWGIDLLCPFVKSVGGVTHLVIVVNYFTKWVEARPLSSLTSKKIEDFVFSSVIYRYGIPNQIIADNGLQFNCTSLRDFYSSYGIKLVFTSVYHPKANGMVESVNKAILEGIKPRLD</sequence>
<proteinExistence type="predicted"/>
<evidence type="ECO:0000313" key="3">
    <source>
        <dbReference type="EMBL" id="GKV15174.1"/>
    </source>
</evidence>
<dbReference type="GO" id="GO:0015074">
    <property type="term" value="P:DNA integration"/>
    <property type="evidence" value="ECO:0007669"/>
    <property type="project" value="InterPro"/>
</dbReference>
<dbReference type="InterPro" id="IPR043502">
    <property type="entry name" value="DNA/RNA_pol_sf"/>
</dbReference>
<dbReference type="Proteomes" id="UP001054252">
    <property type="component" value="Unassembled WGS sequence"/>
</dbReference>
<dbReference type="CDD" id="cd01647">
    <property type="entry name" value="RT_LTR"/>
    <property type="match status" value="1"/>
</dbReference>
<dbReference type="Gene3D" id="3.10.10.10">
    <property type="entry name" value="HIV Type 1 Reverse Transcriptase, subunit A, domain 1"/>
    <property type="match status" value="1"/>
</dbReference>
<feature type="domain" description="Integrase catalytic" evidence="2">
    <location>
        <begin position="929"/>
        <end position="1051"/>
    </location>
</feature>
<dbReference type="InterPro" id="IPR001584">
    <property type="entry name" value="Integrase_cat-core"/>
</dbReference>
<dbReference type="EMBL" id="BPVZ01000042">
    <property type="protein sequence ID" value="GKV15174.1"/>
    <property type="molecule type" value="Genomic_DNA"/>
</dbReference>
<dbReference type="AlphaFoldDB" id="A0AAV5JKC0"/>
<evidence type="ECO:0000256" key="1">
    <source>
        <dbReference type="SAM" id="MobiDB-lite"/>
    </source>
</evidence>
<organism evidence="3 4">
    <name type="scientific">Rubroshorea leprosula</name>
    <dbReference type="NCBI Taxonomy" id="152421"/>
    <lineage>
        <taxon>Eukaryota</taxon>
        <taxon>Viridiplantae</taxon>
        <taxon>Streptophyta</taxon>
        <taxon>Embryophyta</taxon>
        <taxon>Tracheophyta</taxon>
        <taxon>Spermatophyta</taxon>
        <taxon>Magnoliopsida</taxon>
        <taxon>eudicotyledons</taxon>
        <taxon>Gunneridae</taxon>
        <taxon>Pentapetalae</taxon>
        <taxon>rosids</taxon>
        <taxon>malvids</taxon>
        <taxon>Malvales</taxon>
        <taxon>Dipterocarpaceae</taxon>
        <taxon>Rubroshorea</taxon>
    </lineage>
</organism>
<feature type="region of interest" description="Disordered" evidence="1">
    <location>
        <begin position="452"/>
        <end position="471"/>
    </location>
</feature>
<dbReference type="SUPFAM" id="SSF56672">
    <property type="entry name" value="DNA/RNA polymerases"/>
    <property type="match status" value="1"/>
</dbReference>
<dbReference type="Gene3D" id="3.30.420.10">
    <property type="entry name" value="Ribonuclease H-like superfamily/Ribonuclease H"/>
    <property type="match status" value="1"/>
</dbReference>
<dbReference type="InterPro" id="IPR012337">
    <property type="entry name" value="RNaseH-like_sf"/>
</dbReference>
<reference evidence="3 4" key="1">
    <citation type="journal article" date="2021" name="Commun. Biol.">
        <title>The genome of Shorea leprosula (Dipterocarpaceae) highlights the ecological relevance of drought in aseasonal tropical rainforests.</title>
        <authorList>
            <person name="Ng K.K.S."/>
            <person name="Kobayashi M.J."/>
            <person name="Fawcett J.A."/>
            <person name="Hatakeyama M."/>
            <person name="Paape T."/>
            <person name="Ng C.H."/>
            <person name="Ang C.C."/>
            <person name="Tnah L.H."/>
            <person name="Lee C.T."/>
            <person name="Nishiyama T."/>
            <person name="Sese J."/>
            <person name="O'Brien M.J."/>
            <person name="Copetti D."/>
            <person name="Mohd Noor M.I."/>
            <person name="Ong R.C."/>
            <person name="Putra M."/>
            <person name="Sireger I.Z."/>
            <person name="Indrioko S."/>
            <person name="Kosugi Y."/>
            <person name="Izuno A."/>
            <person name="Isagi Y."/>
            <person name="Lee S.L."/>
            <person name="Shimizu K.K."/>
        </authorList>
    </citation>
    <scope>NUCLEOTIDE SEQUENCE [LARGE SCALE GENOMIC DNA]</scope>
    <source>
        <strain evidence="3">214</strain>
    </source>
</reference>
<keyword evidence="4" id="KW-1185">Reference proteome</keyword>
<dbReference type="InterPro" id="IPR043128">
    <property type="entry name" value="Rev_trsase/Diguanyl_cyclase"/>
</dbReference>
<dbReference type="InterPro" id="IPR036397">
    <property type="entry name" value="RNaseH_sf"/>
</dbReference>